<dbReference type="InterPro" id="IPR024414">
    <property type="entry name" value="Uncharacterised_PrgI"/>
</dbReference>
<evidence type="ECO:0000256" key="1">
    <source>
        <dbReference type="SAM" id="Coils"/>
    </source>
</evidence>
<feature type="transmembrane region" description="Helical" evidence="2">
    <location>
        <begin position="50"/>
        <end position="70"/>
    </location>
</feature>
<name>A0A415L673_9FIRM</name>
<dbReference type="GeneID" id="66467554"/>
<sequence length="156" mass="17205">MSVEINKDIDKFQESVVLGLTAKQLIASILSVLVGGIIVFLTYKKVGLTLSAYIAIPVVAPIALSGFYTYNGMSFMQVMKKRIQFMFKAKPLLYKSTENADELKKIAAQIEEEKRKTETDNKSEFNKTKNKMIVVLAVSIVSVIAAIGIACGCKFL</sequence>
<dbReference type="AlphaFoldDB" id="A0A415L673"/>
<accession>A0A415L673</accession>
<evidence type="ECO:0000313" key="4">
    <source>
        <dbReference type="Proteomes" id="UP000283314"/>
    </source>
</evidence>
<comment type="caution">
    <text evidence="3">The sequence shown here is derived from an EMBL/GenBank/DDBJ whole genome shotgun (WGS) entry which is preliminary data.</text>
</comment>
<organism evidence="3 4">
    <name type="scientific">Eubacterium ventriosum</name>
    <dbReference type="NCBI Taxonomy" id="39496"/>
    <lineage>
        <taxon>Bacteria</taxon>
        <taxon>Bacillati</taxon>
        <taxon>Bacillota</taxon>
        <taxon>Clostridia</taxon>
        <taxon>Eubacteriales</taxon>
        <taxon>Eubacteriaceae</taxon>
        <taxon>Eubacterium</taxon>
    </lineage>
</organism>
<dbReference type="EMBL" id="QROT01000007">
    <property type="protein sequence ID" value="RHL44083.1"/>
    <property type="molecule type" value="Genomic_DNA"/>
</dbReference>
<gene>
    <name evidence="3" type="ORF">DW018_09875</name>
</gene>
<keyword evidence="1" id="KW-0175">Coiled coil</keyword>
<evidence type="ECO:0000313" key="3">
    <source>
        <dbReference type="EMBL" id="RHL44083.1"/>
    </source>
</evidence>
<evidence type="ECO:0000256" key="2">
    <source>
        <dbReference type="SAM" id="Phobius"/>
    </source>
</evidence>
<proteinExistence type="predicted"/>
<feature type="transmembrane region" description="Helical" evidence="2">
    <location>
        <begin position="132"/>
        <end position="153"/>
    </location>
</feature>
<keyword evidence="2" id="KW-0812">Transmembrane</keyword>
<feature type="coiled-coil region" evidence="1">
    <location>
        <begin position="93"/>
        <end position="120"/>
    </location>
</feature>
<dbReference type="Pfam" id="PF12666">
    <property type="entry name" value="PrgI"/>
    <property type="match status" value="1"/>
</dbReference>
<reference evidence="3 4" key="1">
    <citation type="submission" date="2018-08" db="EMBL/GenBank/DDBJ databases">
        <title>A genome reference for cultivated species of the human gut microbiota.</title>
        <authorList>
            <person name="Zou Y."/>
            <person name="Xue W."/>
            <person name="Luo G."/>
        </authorList>
    </citation>
    <scope>NUCLEOTIDE SEQUENCE [LARGE SCALE GENOMIC DNA]</scope>
    <source>
        <strain evidence="3 4">AF37-4</strain>
    </source>
</reference>
<dbReference type="RefSeq" id="WP_118380032.1">
    <property type="nucleotide sequence ID" value="NZ_CABJDQ010000007.1"/>
</dbReference>
<keyword evidence="2" id="KW-0472">Membrane</keyword>
<protein>
    <submittedName>
        <fullName evidence="3">PrgI family protein</fullName>
    </submittedName>
</protein>
<dbReference type="Proteomes" id="UP000283314">
    <property type="component" value="Unassembled WGS sequence"/>
</dbReference>
<feature type="transmembrane region" description="Helical" evidence="2">
    <location>
        <begin position="25"/>
        <end position="43"/>
    </location>
</feature>
<keyword evidence="2" id="KW-1133">Transmembrane helix</keyword>